<reference evidence="10 11" key="1">
    <citation type="submission" date="2024-04" db="EMBL/GenBank/DDBJ databases">
        <authorList>
            <consortium name="Genoscope - CEA"/>
            <person name="William W."/>
        </authorList>
    </citation>
    <scope>NUCLEOTIDE SEQUENCE [LARGE SCALE GENOMIC DNA]</scope>
</reference>
<comment type="subcellular location">
    <subcellularLocation>
        <location evidence="1">Mitochondrion</location>
    </subcellularLocation>
</comment>
<sequence>MINESYSFITSNGINGGLLLFFLLFFLPRETTLHSTSEMATCMLFSKLCQFQAVKVSSIFCCSQIHSQSMPLWFHTAQKLWAEPMKKKKRVDPSILAARSAKKIKRIEKEIKRLAKIGRILKPIDELEIDNKKLKLASERKREPTIESPEATEMKALLTKEWGRYRSRQWRYEYKIYQQLVHAQQEALVELRAEAEELYKAALQVISSTTLLIDYALIPVDFQGPKLTPAIQDYSVPDGEYVDTTRKY</sequence>
<keyword evidence="5" id="KW-0496">Mitochondrion</keyword>
<feature type="coiled-coil region" evidence="8">
    <location>
        <begin position="174"/>
        <end position="201"/>
    </location>
</feature>
<dbReference type="Pfam" id="PF09812">
    <property type="entry name" value="MRP-L28"/>
    <property type="match status" value="1"/>
</dbReference>
<evidence type="ECO:0000256" key="6">
    <source>
        <dbReference type="ARBA" id="ARBA00023274"/>
    </source>
</evidence>
<evidence type="ECO:0000256" key="5">
    <source>
        <dbReference type="ARBA" id="ARBA00023128"/>
    </source>
</evidence>
<dbReference type="GO" id="GO:0005762">
    <property type="term" value="C:mitochondrial large ribosomal subunit"/>
    <property type="evidence" value="ECO:0007669"/>
    <property type="project" value="InterPro"/>
</dbReference>
<name>A0AAV2ID55_LYMST</name>
<dbReference type="Gene3D" id="6.10.250.3440">
    <property type="match status" value="1"/>
</dbReference>
<evidence type="ECO:0000256" key="8">
    <source>
        <dbReference type="SAM" id="Coils"/>
    </source>
</evidence>
<keyword evidence="9" id="KW-1133">Transmembrane helix</keyword>
<evidence type="ECO:0000256" key="9">
    <source>
        <dbReference type="SAM" id="Phobius"/>
    </source>
</evidence>
<comment type="similarity">
    <text evidence="2">Belongs to the mitochondrion-specific ribosomal protein mL40 family.</text>
</comment>
<evidence type="ECO:0000313" key="10">
    <source>
        <dbReference type="EMBL" id="CAL1544210.1"/>
    </source>
</evidence>
<gene>
    <name evidence="10" type="ORF">GSLYS_00017723001</name>
</gene>
<dbReference type="AlphaFoldDB" id="A0AAV2ID55"/>
<comment type="caution">
    <text evidence="10">The sequence shown here is derived from an EMBL/GenBank/DDBJ whole genome shotgun (WGS) entry which is preliminary data.</text>
</comment>
<keyword evidence="4" id="KW-0689">Ribosomal protein</keyword>
<keyword evidence="9" id="KW-0472">Membrane</keyword>
<feature type="transmembrane region" description="Helical" evidence="9">
    <location>
        <begin position="6"/>
        <end position="27"/>
    </location>
</feature>
<dbReference type="EMBL" id="CAXITT010000605">
    <property type="protein sequence ID" value="CAL1544210.1"/>
    <property type="molecule type" value="Genomic_DNA"/>
</dbReference>
<keyword evidence="8" id="KW-0175">Coiled coil</keyword>
<dbReference type="Proteomes" id="UP001497497">
    <property type="component" value="Unassembled WGS sequence"/>
</dbReference>
<dbReference type="InterPro" id="IPR019192">
    <property type="entry name" value="Ribosomal_mL40"/>
</dbReference>
<keyword evidence="6" id="KW-0687">Ribonucleoprotein</keyword>
<dbReference type="InterPro" id="IPR039145">
    <property type="entry name" value="Ribosomal_mL40_metazoa/plant"/>
</dbReference>
<organism evidence="10 11">
    <name type="scientific">Lymnaea stagnalis</name>
    <name type="common">Great pond snail</name>
    <name type="synonym">Helix stagnalis</name>
    <dbReference type="NCBI Taxonomy" id="6523"/>
    <lineage>
        <taxon>Eukaryota</taxon>
        <taxon>Metazoa</taxon>
        <taxon>Spiralia</taxon>
        <taxon>Lophotrochozoa</taxon>
        <taxon>Mollusca</taxon>
        <taxon>Gastropoda</taxon>
        <taxon>Heterobranchia</taxon>
        <taxon>Euthyneura</taxon>
        <taxon>Panpulmonata</taxon>
        <taxon>Hygrophila</taxon>
        <taxon>Lymnaeoidea</taxon>
        <taxon>Lymnaeidae</taxon>
        <taxon>Lymnaea</taxon>
    </lineage>
</organism>
<evidence type="ECO:0000256" key="7">
    <source>
        <dbReference type="ARBA" id="ARBA00035192"/>
    </source>
</evidence>
<accession>A0AAV2ID55</accession>
<dbReference type="PANTHER" id="PTHR13359">
    <property type="entry name" value="39S RIBOSOMAL PROTEIN L40, MITOCHONDRIAL"/>
    <property type="match status" value="1"/>
</dbReference>
<keyword evidence="3" id="KW-0809">Transit peptide</keyword>
<protein>
    <recommendedName>
        <fullName evidence="7">Large ribosomal subunit protein mL40</fullName>
    </recommendedName>
</protein>
<proteinExistence type="inferred from homology"/>
<keyword evidence="9" id="KW-0812">Transmembrane</keyword>
<evidence type="ECO:0000256" key="4">
    <source>
        <dbReference type="ARBA" id="ARBA00022980"/>
    </source>
</evidence>
<evidence type="ECO:0000256" key="1">
    <source>
        <dbReference type="ARBA" id="ARBA00004173"/>
    </source>
</evidence>
<evidence type="ECO:0000256" key="2">
    <source>
        <dbReference type="ARBA" id="ARBA00009360"/>
    </source>
</evidence>
<evidence type="ECO:0000313" key="11">
    <source>
        <dbReference type="Proteomes" id="UP001497497"/>
    </source>
</evidence>
<evidence type="ECO:0000256" key="3">
    <source>
        <dbReference type="ARBA" id="ARBA00022946"/>
    </source>
</evidence>
<keyword evidence="11" id="KW-1185">Reference proteome</keyword>
<dbReference type="PANTHER" id="PTHR13359:SF2">
    <property type="entry name" value="LARGE RIBOSOMAL SUBUNIT PROTEIN ML40"/>
    <property type="match status" value="1"/>
</dbReference>